<gene>
    <name evidence="2" type="ORF">JFL43_09055</name>
</gene>
<organism evidence="2 3">
    <name type="scientific">Viridibacillus soli</name>
    <dbReference type="NCBI Taxonomy" id="2798301"/>
    <lineage>
        <taxon>Bacteria</taxon>
        <taxon>Bacillati</taxon>
        <taxon>Bacillota</taxon>
        <taxon>Bacilli</taxon>
        <taxon>Bacillales</taxon>
        <taxon>Caryophanaceae</taxon>
        <taxon>Viridibacillus</taxon>
    </lineage>
</organism>
<sequence>MENSKIKLFKTPGISFLAGIIFVFVGLNGEKLASIYSRPYNSTSWTTSGSLINTFVYIPIIIGVILLILSIGTFLLSYNKLQKNG</sequence>
<keyword evidence="3" id="KW-1185">Reference proteome</keyword>
<feature type="transmembrane region" description="Helical" evidence="1">
    <location>
        <begin position="56"/>
        <end position="78"/>
    </location>
</feature>
<protein>
    <recommendedName>
        <fullName evidence="4">Phosphatase</fullName>
    </recommendedName>
</protein>
<feature type="transmembrane region" description="Helical" evidence="1">
    <location>
        <begin position="12"/>
        <end position="36"/>
    </location>
</feature>
<evidence type="ECO:0008006" key="4">
    <source>
        <dbReference type="Google" id="ProtNLM"/>
    </source>
</evidence>
<comment type="caution">
    <text evidence="2">The sequence shown here is derived from an EMBL/GenBank/DDBJ whole genome shotgun (WGS) entry which is preliminary data.</text>
</comment>
<proteinExistence type="predicted"/>
<dbReference type="Proteomes" id="UP000618943">
    <property type="component" value="Unassembled WGS sequence"/>
</dbReference>
<evidence type="ECO:0000256" key="1">
    <source>
        <dbReference type="SAM" id="Phobius"/>
    </source>
</evidence>
<dbReference type="EMBL" id="JAEOAH010000008">
    <property type="protein sequence ID" value="MBK3495005.1"/>
    <property type="molecule type" value="Genomic_DNA"/>
</dbReference>
<evidence type="ECO:0000313" key="3">
    <source>
        <dbReference type="Proteomes" id="UP000618943"/>
    </source>
</evidence>
<reference evidence="2 3" key="1">
    <citation type="submission" date="2020-12" db="EMBL/GenBank/DDBJ databases">
        <title>YIM B01967 draft genome.</title>
        <authorList>
            <person name="Yan X."/>
        </authorList>
    </citation>
    <scope>NUCLEOTIDE SEQUENCE [LARGE SCALE GENOMIC DNA]</scope>
    <source>
        <strain evidence="2 3">YIM B01967</strain>
    </source>
</reference>
<evidence type="ECO:0000313" key="2">
    <source>
        <dbReference type="EMBL" id="MBK3495005.1"/>
    </source>
</evidence>
<keyword evidence="1" id="KW-0472">Membrane</keyword>
<name>A0ABS1H6G3_9BACL</name>
<keyword evidence="1" id="KW-0812">Transmembrane</keyword>
<accession>A0ABS1H6G3</accession>
<dbReference type="RefSeq" id="WP_200748783.1">
    <property type="nucleotide sequence ID" value="NZ_JAEOAH010000008.1"/>
</dbReference>
<keyword evidence="1" id="KW-1133">Transmembrane helix</keyword>